<dbReference type="Proteomes" id="UP000005019">
    <property type="component" value="Unassembled WGS sequence"/>
</dbReference>
<evidence type="ECO:0000313" key="2">
    <source>
        <dbReference type="Proteomes" id="UP000005019"/>
    </source>
</evidence>
<comment type="caution">
    <text evidence="1">The sequence shown here is derived from an EMBL/GenBank/DDBJ whole genome shotgun (WGS) entry which is preliminary data.</text>
</comment>
<protein>
    <recommendedName>
        <fullName evidence="3">Class I SAM-dependent methyltransferase</fullName>
    </recommendedName>
</protein>
<dbReference type="InterPro" id="IPR029063">
    <property type="entry name" value="SAM-dependent_MTases_sf"/>
</dbReference>
<sequence length="284" mass="32853">MKPSPETVPELFPSGHFYSPYPDPQEVRRNEARLFGTVPRELPGIDMREAAQRALLERFALLYSTIPFGDAPRPGLRYHFMNPAYGHSDAIMLHCMLRTLAPRRLIEVGSGYSSCVTLDTNQYFLGRTLHTTFIDPYPQLLQTLIRPEDEAGSTIIARPLQEVDVDVFRQLEENDVLFVDSTHVGKVGSDVNRLLFEIFPALAPGVVIHLHDIFYPFEYPKEWIYEGRAWNEAYMIRAFLQDNARYQILLMNTFMSHFFRDFFETRMPLCLRNTGGSLWLRKVA</sequence>
<dbReference type="STRING" id="1000565.METUNv1_03003"/>
<evidence type="ECO:0008006" key="3">
    <source>
        <dbReference type="Google" id="ProtNLM"/>
    </source>
</evidence>
<dbReference type="SUPFAM" id="SSF53335">
    <property type="entry name" value="S-adenosyl-L-methionine-dependent methyltransferases"/>
    <property type="match status" value="1"/>
</dbReference>
<evidence type="ECO:0000313" key="1">
    <source>
        <dbReference type="EMBL" id="EGK70781.1"/>
    </source>
</evidence>
<dbReference type="Gene3D" id="3.40.50.150">
    <property type="entry name" value="Vaccinia Virus protein VP39"/>
    <property type="match status" value="1"/>
</dbReference>
<reference evidence="1 2" key="1">
    <citation type="journal article" date="2011" name="J. Bacteriol.">
        <title>Genome sequence of Methyloversatilis universalis FAM5T, a methylotrophic representative of the order Rhodocyclales.</title>
        <authorList>
            <person name="Kittichotirat W."/>
            <person name="Good N.M."/>
            <person name="Hall R."/>
            <person name="Bringel F."/>
            <person name="Lajus A."/>
            <person name="Medigue C."/>
            <person name="Smalley N.E."/>
            <person name="Beck D."/>
            <person name="Bumgarner R."/>
            <person name="Vuilleumier S."/>
            <person name="Kalyuzhnaya M.G."/>
        </authorList>
    </citation>
    <scope>NUCLEOTIDE SEQUENCE [LARGE SCALE GENOMIC DNA]</scope>
    <source>
        <strain evidence="2">ATCC BAA-1314 / JCM 13912 / FAM5</strain>
    </source>
</reference>
<accession>F5RFC9</accession>
<dbReference type="eggNOG" id="COG4122">
    <property type="taxonomic scope" value="Bacteria"/>
</dbReference>
<gene>
    <name evidence="1" type="ORF">METUNv1_03003</name>
</gene>
<dbReference type="EMBL" id="AFHG01000053">
    <property type="protein sequence ID" value="EGK70781.1"/>
    <property type="molecule type" value="Genomic_DNA"/>
</dbReference>
<organism evidence="1 2">
    <name type="scientific">Methyloversatilis universalis (strain ATCC BAA-1314 / DSM 25237 / JCM 13912 / CCUG 52030 / FAM5)</name>
    <dbReference type="NCBI Taxonomy" id="1000565"/>
    <lineage>
        <taxon>Bacteria</taxon>
        <taxon>Pseudomonadati</taxon>
        <taxon>Pseudomonadota</taxon>
        <taxon>Betaproteobacteria</taxon>
        <taxon>Nitrosomonadales</taxon>
        <taxon>Sterolibacteriaceae</taxon>
        <taxon>Methyloversatilis</taxon>
    </lineage>
</organism>
<dbReference type="RefSeq" id="WP_008063111.1">
    <property type="nucleotide sequence ID" value="NZ_AFHG01000053.1"/>
</dbReference>
<dbReference type="Pfam" id="PF13578">
    <property type="entry name" value="Methyltransf_24"/>
    <property type="match status" value="1"/>
</dbReference>
<name>F5RFC9_METUF</name>
<proteinExistence type="predicted"/>
<keyword evidence="2" id="KW-1185">Reference proteome</keyword>
<dbReference type="OrthoDB" id="9795498at2"/>
<dbReference type="AlphaFoldDB" id="F5RFC9"/>